<evidence type="ECO:0000313" key="2">
    <source>
        <dbReference type="Proteomes" id="UP001589776"/>
    </source>
</evidence>
<dbReference type="RefSeq" id="WP_377469829.1">
    <property type="nucleotide sequence ID" value="NZ_JBHLWN010000031.1"/>
</dbReference>
<proteinExistence type="predicted"/>
<evidence type="ECO:0008006" key="3">
    <source>
        <dbReference type="Google" id="ProtNLM"/>
    </source>
</evidence>
<evidence type="ECO:0000313" key="1">
    <source>
        <dbReference type="EMBL" id="MFC0212630.1"/>
    </source>
</evidence>
<reference evidence="1 2" key="1">
    <citation type="submission" date="2024-09" db="EMBL/GenBank/DDBJ databases">
        <authorList>
            <person name="Sun Q."/>
            <person name="Mori K."/>
        </authorList>
    </citation>
    <scope>NUCLEOTIDE SEQUENCE [LARGE SCALE GENOMIC DNA]</scope>
    <source>
        <strain evidence="1 2">CCM 7759</strain>
    </source>
</reference>
<gene>
    <name evidence="1" type="ORF">ACFFK0_09150</name>
</gene>
<sequence length="177" mass="19335">MNIKLKRIAWAGAIAAAVLWSTVQTVGALRIGQHRSGNAVIQLYEVAELQIELLGSTLKQSVGAKQAAELEPLKQAVYTASFTHERLATAVGEDRMPPLNSLKELSQLMLRLQLSGARPVKAEEVQLLQKAADVYDELESAYDQLLSSRGEVVSSQSRALAEADDKLLKLLKKESLK</sequence>
<accession>A0ABV6DJ01</accession>
<protein>
    <recommendedName>
        <fullName evidence="3">S-adenosylmethionine decarboxylase</fullName>
    </recommendedName>
</protein>
<comment type="caution">
    <text evidence="1">The sequence shown here is derived from an EMBL/GenBank/DDBJ whole genome shotgun (WGS) entry which is preliminary data.</text>
</comment>
<name>A0ABV6DJ01_9BACL</name>
<organism evidence="1 2">
    <name type="scientific">Paenibacillus chartarius</name>
    <dbReference type="NCBI Taxonomy" id="747481"/>
    <lineage>
        <taxon>Bacteria</taxon>
        <taxon>Bacillati</taxon>
        <taxon>Bacillota</taxon>
        <taxon>Bacilli</taxon>
        <taxon>Bacillales</taxon>
        <taxon>Paenibacillaceae</taxon>
        <taxon>Paenibacillus</taxon>
    </lineage>
</organism>
<keyword evidence="2" id="KW-1185">Reference proteome</keyword>
<dbReference type="EMBL" id="JBHLWN010000031">
    <property type="protein sequence ID" value="MFC0212630.1"/>
    <property type="molecule type" value="Genomic_DNA"/>
</dbReference>
<dbReference type="Proteomes" id="UP001589776">
    <property type="component" value="Unassembled WGS sequence"/>
</dbReference>